<proteinExistence type="predicted"/>
<name>A0ABT8DJG2_9FLAO</name>
<sequence length="108" mass="12298">MEEKKQITIHNLKSNQYRQIHSDGASAGITPSGLININFYSHRNVIPKGTIFELEDDGRLGKLVGITDDSKSGIVREYDFGVHMDINTCKSIRDLMNEKIKEYEKLTK</sequence>
<protein>
    <recommendedName>
        <fullName evidence="3">PilZ domain-containing protein</fullName>
    </recommendedName>
</protein>
<comment type="caution">
    <text evidence="1">The sequence shown here is derived from an EMBL/GenBank/DDBJ whole genome shotgun (WGS) entry which is preliminary data.</text>
</comment>
<dbReference type="RefSeq" id="WP_290255609.1">
    <property type="nucleotide sequence ID" value="NZ_JAUGQQ010000023.1"/>
</dbReference>
<reference evidence="1 2" key="1">
    <citation type="submission" date="2023-06" db="EMBL/GenBank/DDBJ databases">
        <authorList>
            <person name="Ye Y.-Q."/>
            <person name="Du Z.-J."/>
        </authorList>
    </citation>
    <scope>NUCLEOTIDE SEQUENCE [LARGE SCALE GENOMIC DNA]</scope>
    <source>
        <strain evidence="1 2">SDUM287046</strain>
    </source>
</reference>
<dbReference type="Proteomes" id="UP001244787">
    <property type="component" value="Unassembled WGS sequence"/>
</dbReference>
<evidence type="ECO:0008006" key="3">
    <source>
        <dbReference type="Google" id="ProtNLM"/>
    </source>
</evidence>
<accession>A0ABT8DJG2</accession>
<organism evidence="1 2">
    <name type="scientific">Aequorivita aurantiaca</name>
    <dbReference type="NCBI Taxonomy" id="3053356"/>
    <lineage>
        <taxon>Bacteria</taxon>
        <taxon>Pseudomonadati</taxon>
        <taxon>Bacteroidota</taxon>
        <taxon>Flavobacteriia</taxon>
        <taxon>Flavobacteriales</taxon>
        <taxon>Flavobacteriaceae</taxon>
        <taxon>Aequorivita</taxon>
    </lineage>
</organism>
<evidence type="ECO:0000313" key="2">
    <source>
        <dbReference type="Proteomes" id="UP001244787"/>
    </source>
</evidence>
<dbReference type="EMBL" id="JAUGQQ010000023">
    <property type="protein sequence ID" value="MDN3725520.1"/>
    <property type="molecule type" value="Genomic_DNA"/>
</dbReference>
<evidence type="ECO:0000313" key="1">
    <source>
        <dbReference type="EMBL" id="MDN3725520.1"/>
    </source>
</evidence>
<gene>
    <name evidence="1" type="ORF">QRD02_14135</name>
</gene>
<keyword evidence="2" id="KW-1185">Reference proteome</keyword>